<dbReference type="AlphaFoldDB" id="A0A7S2WRB9"/>
<feature type="compositionally biased region" description="Polar residues" evidence="11">
    <location>
        <begin position="356"/>
        <end position="380"/>
    </location>
</feature>
<evidence type="ECO:0000256" key="5">
    <source>
        <dbReference type="ARBA" id="ARBA00022853"/>
    </source>
</evidence>
<comment type="similarity">
    <text evidence="2 10">Belongs to the WD repeat HIR1 family.</text>
</comment>
<dbReference type="PANTHER" id="PTHR13831">
    <property type="entry name" value="MEMBER OF THE HIR1 FAMILY OF WD-REPEAT PROTEINS"/>
    <property type="match status" value="1"/>
</dbReference>
<dbReference type="Pfam" id="PF07569">
    <property type="entry name" value="Hira"/>
    <property type="match status" value="1"/>
</dbReference>
<evidence type="ECO:0000256" key="7">
    <source>
        <dbReference type="ARBA" id="ARBA00023163"/>
    </source>
</evidence>
<organism evidence="13">
    <name type="scientific">Mucochytrium quahogii</name>
    <dbReference type="NCBI Taxonomy" id="96639"/>
    <lineage>
        <taxon>Eukaryota</taxon>
        <taxon>Sar</taxon>
        <taxon>Stramenopiles</taxon>
        <taxon>Bigyra</taxon>
        <taxon>Labyrinthulomycetes</taxon>
        <taxon>Thraustochytrida</taxon>
        <taxon>Thraustochytriidae</taxon>
        <taxon>Mucochytrium</taxon>
    </lineage>
</organism>
<evidence type="ECO:0000313" key="13">
    <source>
        <dbReference type="EMBL" id="CAD9703041.1"/>
    </source>
</evidence>
<dbReference type="InterPro" id="IPR015943">
    <property type="entry name" value="WD40/YVTN_repeat-like_dom_sf"/>
</dbReference>
<reference evidence="13" key="1">
    <citation type="submission" date="2021-01" db="EMBL/GenBank/DDBJ databases">
        <authorList>
            <person name="Corre E."/>
            <person name="Pelletier E."/>
            <person name="Niang G."/>
            <person name="Scheremetjew M."/>
            <person name="Finn R."/>
            <person name="Kale V."/>
            <person name="Holt S."/>
            <person name="Cochrane G."/>
            <person name="Meng A."/>
            <person name="Brown T."/>
            <person name="Cohen L."/>
        </authorList>
    </citation>
    <scope>NUCLEOTIDE SEQUENCE</scope>
    <source>
        <strain evidence="13">NY070348D</strain>
    </source>
</reference>
<dbReference type="GO" id="GO:0006351">
    <property type="term" value="P:DNA-templated transcription"/>
    <property type="evidence" value="ECO:0007669"/>
    <property type="project" value="InterPro"/>
</dbReference>
<feature type="repeat" description="WD" evidence="9">
    <location>
        <begin position="49"/>
        <end position="82"/>
    </location>
</feature>
<dbReference type="PANTHER" id="PTHR13831:SF0">
    <property type="entry name" value="PROTEIN HIRA"/>
    <property type="match status" value="1"/>
</dbReference>
<dbReference type="InterPro" id="IPR011494">
    <property type="entry name" value="HIRA-like_C"/>
</dbReference>
<dbReference type="PROSITE" id="PS50082">
    <property type="entry name" value="WD_REPEATS_2"/>
    <property type="match status" value="2"/>
</dbReference>
<evidence type="ECO:0000256" key="6">
    <source>
        <dbReference type="ARBA" id="ARBA00023015"/>
    </source>
</evidence>
<dbReference type="GO" id="GO:0006355">
    <property type="term" value="P:regulation of DNA-templated transcription"/>
    <property type="evidence" value="ECO:0007669"/>
    <property type="project" value="InterPro"/>
</dbReference>
<dbReference type="GO" id="GO:0000417">
    <property type="term" value="C:HIR complex"/>
    <property type="evidence" value="ECO:0007669"/>
    <property type="project" value="TreeGrafter"/>
</dbReference>
<sequence length="910" mass="100894">MDVMGLAWSPDNTCLASCSIDNTIRVWDISQDYSSRDFATVESEPTAVLRGHNGWVKDIDWDPAGRYLASVSDDKSVIIWRIPEWKPEARIEGPFEQSSGTTMRRQLSWSPDGVFLCVSHAFDEPKHVGYVIERNKWNDNDGSVRLVGHSAPISTCSFSPTLYSQQDKKGKKKVISTVCAIACEKGTLSLWSPGRNRPVVVCRNIFKQQLLDMSWSEDGRELFLCSMDGGVASIRCHDFDTHPNVGVPLNKEETVAIIREYYGGIDMRQSDACLVETPLQVEYELSASRKRQPTETVEKPESETTTQSTMDKNHPPVQRETVSTGGQRRISPVSLSVQGIGTSAQPNVLQPRRRNQTSSSSNLEATNTLLEKRTGQNIQGSPLLKRMRPDPTTSRNQTATGKEGPFDPTVVVVKDPQKGDSKVEGTIFKPARIRKKKYIRYISEGGERELKIRISTRKLKSSIFSQTSGSYESIVQFVVNSENEWSSIVSGRASCVAGNTTFCAVGTKTFELYIFGNSGQLLVPSIQLPTAIAGLSAGSGDSPYLACITCDAKVRIWDTRKLCICANASIDPLFLYPQTSPIRLGKPDEPGKRLTESLQAYGLKTTNDPENNGESSASSDEENDPENDNINWDDNAQANIKKGGELTEVFLTKAGTAVLVMTRKKPAISEDGSKIAPSSNTRLSGEICAAFAYSASMGVWIRVADPTRFLHSDFYSTLSLNTGKLHGDDRINQMLKHRLVSSALGMGLQTVNVSKYAKELYEFGSDFMSTNPIESRIRHIRTRTHVESEMAASLLIKSPNEYQDWLIAYVKRLSLDADSKRLRAVCDSLIGPKAQKATNSQDKLVRILRQELLGEEQPPDNTWSPWLMNSLSKHKLLKEVVLPEIATNRKLQDIVRDYTEALTSLSSSTD</sequence>
<dbReference type="GO" id="GO:0000785">
    <property type="term" value="C:chromatin"/>
    <property type="evidence" value="ECO:0007669"/>
    <property type="project" value="TreeGrafter"/>
</dbReference>
<dbReference type="PROSITE" id="PS00678">
    <property type="entry name" value="WD_REPEATS_1"/>
    <property type="match status" value="1"/>
</dbReference>
<dbReference type="GO" id="GO:0005634">
    <property type="term" value="C:nucleus"/>
    <property type="evidence" value="ECO:0007669"/>
    <property type="project" value="UniProtKB-SubCell"/>
</dbReference>
<evidence type="ECO:0000256" key="3">
    <source>
        <dbReference type="ARBA" id="ARBA00022574"/>
    </source>
</evidence>
<keyword evidence="4 10" id="KW-0677">Repeat</keyword>
<dbReference type="Pfam" id="PF00400">
    <property type="entry name" value="WD40"/>
    <property type="match status" value="2"/>
</dbReference>
<evidence type="ECO:0000256" key="9">
    <source>
        <dbReference type="PROSITE-ProRule" id="PRU00221"/>
    </source>
</evidence>
<feature type="region of interest" description="Disordered" evidence="11">
    <location>
        <begin position="285"/>
        <end position="413"/>
    </location>
</feature>
<keyword evidence="7 10" id="KW-0804">Transcription</keyword>
<evidence type="ECO:0000256" key="11">
    <source>
        <dbReference type="SAM" id="MobiDB-lite"/>
    </source>
</evidence>
<dbReference type="EMBL" id="HBHK01024032">
    <property type="protein sequence ID" value="CAD9703041.1"/>
    <property type="molecule type" value="Transcribed_RNA"/>
</dbReference>
<feature type="compositionally biased region" description="Polar residues" evidence="11">
    <location>
        <begin position="391"/>
        <end position="400"/>
    </location>
</feature>
<evidence type="ECO:0000256" key="8">
    <source>
        <dbReference type="ARBA" id="ARBA00023242"/>
    </source>
</evidence>
<protein>
    <recommendedName>
        <fullName evidence="10">Protein HIRA</fullName>
    </recommendedName>
</protein>
<feature type="repeat" description="WD" evidence="9">
    <location>
        <begin position="1"/>
        <end position="37"/>
    </location>
</feature>
<dbReference type="PROSITE" id="PS50294">
    <property type="entry name" value="WD_REPEATS_REGION"/>
    <property type="match status" value="2"/>
</dbReference>
<dbReference type="InterPro" id="IPR001680">
    <property type="entry name" value="WD40_rpt"/>
</dbReference>
<dbReference type="InterPro" id="IPR031120">
    <property type="entry name" value="HIR1-like"/>
</dbReference>
<keyword evidence="6 10" id="KW-0805">Transcription regulation</keyword>
<keyword evidence="8 10" id="KW-0539">Nucleus</keyword>
<comment type="function">
    <text evidence="10">Required for replication-independent chromatin assembly and for the periodic repression of histone gene transcription during the cell cycle.</text>
</comment>
<evidence type="ECO:0000256" key="10">
    <source>
        <dbReference type="RuleBase" id="RU364014"/>
    </source>
</evidence>
<dbReference type="GO" id="GO:0006338">
    <property type="term" value="P:chromatin remodeling"/>
    <property type="evidence" value="ECO:0007669"/>
    <property type="project" value="InterPro"/>
</dbReference>
<name>A0A7S2WRB9_9STRA</name>
<dbReference type="SUPFAM" id="SSF50978">
    <property type="entry name" value="WD40 repeat-like"/>
    <property type="match status" value="1"/>
</dbReference>
<dbReference type="InterPro" id="IPR036322">
    <property type="entry name" value="WD40_repeat_dom_sf"/>
</dbReference>
<dbReference type="InterPro" id="IPR019775">
    <property type="entry name" value="WD40_repeat_CS"/>
</dbReference>
<feature type="compositionally biased region" description="Polar residues" evidence="11">
    <location>
        <begin position="333"/>
        <end position="348"/>
    </location>
</feature>
<comment type="subcellular location">
    <subcellularLocation>
        <location evidence="1 10">Nucleus</location>
    </subcellularLocation>
</comment>
<feature type="compositionally biased region" description="Basic and acidic residues" evidence="11">
    <location>
        <begin position="292"/>
        <end position="302"/>
    </location>
</feature>
<dbReference type="SMART" id="SM00320">
    <property type="entry name" value="WD40"/>
    <property type="match status" value="5"/>
</dbReference>
<feature type="domain" description="Protein HIRA-like C-terminal" evidence="12">
    <location>
        <begin position="689"/>
        <end position="829"/>
    </location>
</feature>
<proteinExistence type="inferred from homology"/>
<evidence type="ECO:0000256" key="4">
    <source>
        <dbReference type="ARBA" id="ARBA00022737"/>
    </source>
</evidence>
<keyword evidence="5 10" id="KW-0156">Chromatin regulator</keyword>
<evidence type="ECO:0000259" key="12">
    <source>
        <dbReference type="Pfam" id="PF07569"/>
    </source>
</evidence>
<accession>A0A7S2WRB9</accession>
<gene>
    <name evidence="13" type="ORF">QSP1433_LOCUS15134</name>
</gene>
<keyword evidence="3 9" id="KW-0853">WD repeat</keyword>
<evidence type="ECO:0000256" key="2">
    <source>
        <dbReference type="ARBA" id="ARBA00007306"/>
    </source>
</evidence>
<feature type="region of interest" description="Disordered" evidence="11">
    <location>
        <begin position="601"/>
        <end position="634"/>
    </location>
</feature>
<dbReference type="GO" id="GO:0031491">
    <property type="term" value="F:nucleosome binding"/>
    <property type="evidence" value="ECO:0007669"/>
    <property type="project" value="TreeGrafter"/>
</dbReference>
<dbReference type="Gene3D" id="2.130.10.10">
    <property type="entry name" value="YVTN repeat-like/Quinoprotein amine dehydrogenase"/>
    <property type="match status" value="2"/>
</dbReference>
<evidence type="ECO:0000256" key="1">
    <source>
        <dbReference type="ARBA" id="ARBA00004123"/>
    </source>
</evidence>
<keyword evidence="10" id="KW-0678">Repressor</keyword>